<dbReference type="AlphaFoldDB" id="A0A653E2Y5"/>
<dbReference type="InterPro" id="IPR036249">
    <property type="entry name" value="Thioredoxin-like_sf"/>
</dbReference>
<evidence type="ECO:0000259" key="2">
    <source>
        <dbReference type="PROSITE" id="PS50405"/>
    </source>
</evidence>
<dbReference type="Gene3D" id="3.40.30.10">
    <property type="entry name" value="Glutaredoxin"/>
    <property type="match status" value="1"/>
</dbReference>
<dbReference type="EMBL" id="LR215729">
    <property type="protein sequence ID" value="VEV97129.1"/>
    <property type="molecule type" value="Genomic_DNA"/>
</dbReference>
<gene>
    <name evidence="3" type="ORF">PMYSY11_2083</name>
</gene>
<dbReference type="InterPro" id="IPR004046">
    <property type="entry name" value="GST_C"/>
</dbReference>
<feature type="domain" description="GST N-terminal" evidence="1">
    <location>
        <begin position="3"/>
        <end position="78"/>
    </location>
</feature>
<evidence type="ECO:0000259" key="1">
    <source>
        <dbReference type="PROSITE" id="PS50404"/>
    </source>
</evidence>
<proteinExistence type="predicted"/>
<dbReference type="SUPFAM" id="SSF52833">
    <property type="entry name" value="Thioredoxin-like"/>
    <property type="match status" value="1"/>
</dbReference>
<accession>A0A653E2Y5</accession>
<dbReference type="RefSeq" id="WP_150548200.1">
    <property type="nucleotide sequence ID" value="NZ_LR215729.2"/>
</dbReference>
<dbReference type="Pfam" id="PF00043">
    <property type="entry name" value="GST_C"/>
    <property type="match status" value="1"/>
</dbReference>
<dbReference type="InterPro" id="IPR004045">
    <property type="entry name" value="Glutathione_S-Trfase_N"/>
</dbReference>
<dbReference type="Gene3D" id="1.20.1050.10">
    <property type="match status" value="1"/>
</dbReference>
<evidence type="ECO:0008006" key="4">
    <source>
        <dbReference type="Google" id="ProtNLM"/>
    </source>
</evidence>
<dbReference type="SUPFAM" id="SSF47616">
    <property type="entry name" value="GST C-terminal domain-like"/>
    <property type="match status" value="1"/>
</dbReference>
<reference evidence="3" key="1">
    <citation type="submission" date="2019-02" db="EMBL/GenBank/DDBJ databases">
        <authorList>
            <consortium name="Genoscope - CEA"/>
            <person name="William W."/>
        </authorList>
    </citation>
    <scope>NUCLEOTIDE SEQUENCE [LARGE SCALE GENOMIC DNA]</scope>
    <source>
        <strain evidence="3">YSy11</strain>
    </source>
</reference>
<dbReference type="PROSITE" id="PS50405">
    <property type="entry name" value="GST_CTER"/>
    <property type="match status" value="1"/>
</dbReference>
<dbReference type="PROSITE" id="PS50404">
    <property type="entry name" value="GST_NTER"/>
    <property type="match status" value="1"/>
</dbReference>
<dbReference type="PANTHER" id="PTHR12782">
    <property type="entry name" value="MICROSOMAL PROSTAGLANDIN E SYNTHASE-2"/>
    <property type="match status" value="1"/>
</dbReference>
<evidence type="ECO:0000313" key="3">
    <source>
        <dbReference type="EMBL" id="VEV97129.1"/>
    </source>
</evidence>
<protein>
    <recommendedName>
        <fullName evidence="4">Glutathione S-transferase</fullName>
    </recommendedName>
</protein>
<name>A0A653E2Y5_9PSED</name>
<dbReference type="InterPro" id="IPR036282">
    <property type="entry name" value="Glutathione-S-Trfase_C_sf"/>
</dbReference>
<dbReference type="CDD" id="cd00570">
    <property type="entry name" value="GST_N_family"/>
    <property type="match status" value="1"/>
</dbReference>
<dbReference type="Pfam" id="PF13417">
    <property type="entry name" value="GST_N_3"/>
    <property type="match status" value="1"/>
</dbReference>
<organism evidence="3">
    <name type="scientific">Pseudomonas marincola</name>
    <dbReference type="NCBI Taxonomy" id="437900"/>
    <lineage>
        <taxon>Bacteria</taxon>
        <taxon>Pseudomonadati</taxon>
        <taxon>Pseudomonadota</taxon>
        <taxon>Gammaproteobacteria</taxon>
        <taxon>Pseudomonadales</taxon>
        <taxon>Pseudomonadaceae</taxon>
        <taxon>Pseudomonas</taxon>
    </lineage>
</organism>
<dbReference type="GO" id="GO:0050220">
    <property type="term" value="F:prostaglandin-E synthase activity"/>
    <property type="evidence" value="ECO:0007669"/>
    <property type="project" value="TreeGrafter"/>
</dbReference>
<sequence>MASEITLYSYPTSPFAAKVHAYLLYKRLAFRVHYVNPLKLTSTLPVGQQIPVLTIDGSHYADSSSIINEIERRWPAEVTAQQPLIDTRDQWLTENMVPTLFRAAFMEADSSAFKACRNAWRLAAVMRKACGVPLMLTPGWPLLLRKQPFIRSLVLPQISQGSAPEQRQKMLKQMKHWLSEKPYLAGDCISQVDISAYGMLAMPYYLDLEDADDFVRCEVIKAWFEPIDKLICDSALQATDNSRPPLLAAQWCSRLPLTKA</sequence>
<feature type="domain" description="GST C-terminal" evidence="2">
    <location>
        <begin position="118"/>
        <end position="246"/>
    </location>
</feature>
<dbReference type="PANTHER" id="PTHR12782:SF5">
    <property type="entry name" value="PROSTAGLANDIN E SYNTHASE 2"/>
    <property type="match status" value="1"/>
</dbReference>
<dbReference type="InterPro" id="IPR010987">
    <property type="entry name" value="Glutathione-S-Trfase_C-like"/>
</dbReference>